<keyword evidence="2 9" id="KW-0813">Transport</keyword>
<keyword evidence="7 9" id="KW-0472">Membrane</keyword>
<dbReference type="EMBL" id="FOZW01000009">
    <property type="protein sequence ID" value="SFT06894.1"/>
    <property type="molecule type" value="Genomic_DNA"/>
</dbReference>
<keyword evidence="5 9" id="KW-0812">Transmembrane</keyword>
<keyword evidence="3" id="KW-1003">Cell membrane</keyword>
<proteinExistence type="inferred from homology"/>
<organism evidence="11 12">
    <name type="scientific">Alloyangia pacifica</name>
    <dbReference type="NCBI Taxonomy" id="311180"/>
    <lineage>
        <taxon>Bacteria</taxon>
        <taxon>Pseudomonadati</taxon>
        <taxon>Pseudomonadota</taxon>
        <taxon>Alphaproteobacteria</taxon>
        <taxon>Rhodobacterales</taxon>
        <taxon>Roseobacteraceae</taxon>
        <taxon>Alloyangia</taxon>
    </lineage>
</organism>
<comment type="similarity">
    <text evidence="8 9">Belongs to the TRAP transporter small permease family.</text>
</comment>
<comment type="subcellular location">
    <subcellularLocation>
        <location evidence="1 9">Cell inner membrane</location>
        <topology evidence="1 9">Multi-pass membrane protein</topology>
    </subcellularLocation>
</comment>
<evidence type="ECO:0000256" key="6">
    <source>
        <dbReference type="ARBA" id="ARBA00022989"/>
    </source>
</evidence>
<dbReference type="GO" id="GO:0022857">
    <property type="term" value="F:transmembrane transporter activity"/>
    <property type="evidence" value="ECO:0007669"/>
    <property type="project" value="UniProtKB-UniRule"/>
</dbReference>
<name>A0A1I6UZS2_9RHOB</name>
<dbReference type="Pfam" id="PF04290">
    <property type="entry name" value="DctQ"/>
    <property type="match status" value="1"/>
</dbReference>
<gene>
    <name evidence="11" type="ORF">SAMN04488050_109153</name>
</gene>
<feature type="transmembrane region" description="Helical" evidence="9">
    <location>
        <begin position="45"/>
        <end position="66"/>
    </location>
</feature>
<evidence type="ECO:0000256" key="1">
    <source>
        <dbReference type="ARBA" id="ARBA00004429"/>
    </source>
</evidence>
<keyword evidence="4 9" id="KW-0997">Cell inner membrane</keyword>
<keyword evidence="12" id="KW-1185">Reference proteome</keyword>
<evidence type="ECO:0000256" key="3">
    <source>
        <dbReference type="ARBA" id="ARBA00022475"/>
    </source>
</evidence>
<dbReference type="Proteomes" id="UP000199392">
    <property type="component" value="Unassembled WGS sequence"/>
</dbReference>
<sequence length="191" mass="20351">MRKLLDIVTIVAGAGFLGLAFLTAYEVLSRKLFNHSLAGVDEIGGYIYAIGAAVGFTAAYVANAHIRINLIVARFPALVRLVLNVLSHAILLAFALLLTWRGGAQWLRSYELGAVSPTPLGTKLVYPQGIWLVALACFTLVIAARLVRALAKIPGEGGIAAAARDLDIDDVSAETQAELTSLKRRQSPEGL</sequence>
<evidence type="ECO:0000256" key="7">
    <source>
        <dbReference type="ARBA" id="ARBA00023136"/>
    </source>
</evidence>
<feature type="transmembrane region" description="Helical" evidence="9">
    <location>
        <begin position="129"/>
        <end position="147"/>
    </location>
</feature>
<evidence type="ECO:0000313" key="11">
    <source>
        <dbReference type="EMBL" id="SFT06894.1"/>
    </source>
</evidence>
<dbReference type="InterPro" id="IPR007387">
    <property type="entry name" value="TRAP_DctQ"/>
</dbReference>
<comment type="subunit">
    <text evidence="9">The complex comprises the extracytoplasmic solute receptor protein and the two transmembrane proteins.</text>
</comment>
<accession>A0A1I6UZS2</accession>
<feature type="domain" description="Tripartite ATP-independent periplasmic transporters DctQ component" evidence="10">
    <location>
        <begin position="20"/>
        <end position="150"/>
    </location>
</feature>
<dbReference type="AlphaFoldDB" id="A0A1I6UZS2"/>
<dbReference type="GO" id="GO:0005886">
    <property type="term" value="C:plasma membrane"/>
    <property type="evidence" value="ECO:0007669"/>
    <property type="project" value="UniProtKB-SubCell"/>
</dbReference>
<evidence type="ECO:0000256" key="8">
    <source>
        <dbReference type="ARBA" id="ARBA00038436"/>
    </source>
</evidence>
<evidence type="ECO:0000256" key="5">
    <source>
        <dbReference type="ARBA" id="ARBA00022692"/>
    </source>
</evidence>
<evidence type="ECO:0000256" key="2">
    <source>
        <dbReference type="ARBA" id="ARBA00022448"/>
    </source>
</evidence>
<dbReference type="RefSeq" id="WP_176806838.1">
    <property type="nucleotide sequence ID" value="NZ_FNCL01000014.1"/>
</dbReference>
<dbReference type="PANTHER" id="PTHR35011:SF10">
    <property type="entry name" value="TRAP TRANSPORTER SMALL PERMEASE PROTEIN"/>
    <property type="match status" value="1"/>
</dbReference>
<dbReference type="GO" id="GO:0015740">
    <property type="term" value="P:C4-dicarboxylate transport"/>
    <property type="evidence" value="ECO:0007669"/>
    <property type="project" value="TreeGrafter"/>
</dbReference>
<evidence type="ECO:0000313" key="12">
    <source>
        <dbReference type="Proteomes" id="UP000199392"/>
    </source>
</evidence>
<dbReference type="PANTHER" id="PTHR35011">
    <property type="entry name" value="2,3-DIKETO-L-GULONATE TRAP TRANSPORTER SMALL PERMEASE PROTEIN YIAM"/>
    <property type="match status" value="1"/>
</dbReference>
<keyword evidence="6 9" id="KW-1133">Transmembrane helix</keyword>
<reference evidence="12" key="1">
    <citation type="submission" date="2016-10" db="EMBL/GenBank/DDBJ databases">
        <authorList>
            <person name="Varghese N."/>
            <person name="Submissions S."/>
        </authorList>
    </citation>
    <scope>NUCLEOTIDE SEQUENCE [LARGE SCALE GENOMIC DNA]</scope>
    <source>
        <strain evidence="12">DSM 26894</strain>
    </source>
</reference>
<evidence type="ECO:0000256" key="4">
    <source>
        <dbReference type="ARBA" id="ARBA00022519"/>
    </source>
</evidence>
<dbReference type="InterPro" id="IPR055348">
    <property type="entry name" value="DctQ"/>
</dbReference>
<feature type="transmembrane region" description="Helical" evidence="9">
    <location>
        <begin position="7"/>
        <end position="25"/>
    </location>
</feature>
<dbReference type="STRING" id="311180.SAMN04488050_109153"/>
<evidence type="ECO:0000256" key="9">
    <source>
        <dbReference type="RuleBase" id="RU369079"/>
    </source>
</evidence>
<protein>
    <recommendedName>
        <fullName evidence="9">TRAP transporter small permease protein</fullName>
    </recommendedName>
</protein>
<evidence type="ECO:0000259" key="10">
    <source>
        <dbReference type="Pfam" id="PF04290"/>
    </source>
</evidence>
<comment type="function">
    <text evidence="9">Part of the tripartite ATP-independent periplasmic (TRAP) transport system.</text>
</comment>
<feature type="transmembrane region" description="Helical" evidence="9">
    <location>
        <begin position="78"/>
        <end position="100"/>
    </location>
</feature>